<comment type="caution">
    <text evidence="1">The sequence shown here is derived from an EMBL/GenBank/DDBJ whole genome shotgun (WGS) entry which is preliminary data.</text>
</comment>
<evidence type="ECO:0000313" key="2">
    <source>
        <dbReference type="Proteomes" id="UP000324222"/>
    </source>
</evidence>
<keyword evidence="2" id="KW-1185">Reference proteome</keyword>
<reference evidence="1 2" key="1">
    <citation type="submission" date="2019-05" db="EMBL/GenBank/DDBJ databases">
        <title>Another draft genome of Portunus trituberculatus and its Hox gene families provides insights of decapod evolution.</title>
        <authorList>
            <person name="Jeong J.-H."/>
            <person name="Song I."/>
            <person name="Kim S."/>
            <person name="Choi T."/>
            <person name="Kim D."/>
            <person name="Ryu S."/>
            <person name="Kim W."/>
        </authorList>
    </citation>
    <scope>NUCLEOTIDE SEQUENCE [LARGE SCALE GENOMIC DNA]</scope>
    <source>
        <tissue evidence="1">Muscle</tissue>
    </source>
</reference>
<evidence type="ECO:0000313" key="1">
    <source>
        <dbReference type="EMBL" id="MPC77699.1"/>
    </source>
</evidence>
<accession>A0A5B7I728</accession>
<organism evidence="1 2">
    <name type="scientific">Portunus trituberculatus</name>
    <name type="common">Swimming crab</name>
    <name type="synonym">Neptunus trituberculatus</name>
    <dbReference type="NCBI Taxonomy" id="210409"/>
    <lineage>
        <taxon>Eukaryota</taxon>
        <taxon>Metazoa</taxon>
        <taxon>Ecdysozoa</taxon>
        <taxon>Arthropoda</taxon>
        <taxon>Crustacea</taxon>
        <taxon>Multicrustacea</taxon>
        <taxon>Malacostraca</taxon>
        <taxon>Eumalacostraca</taxon>
        <taxon>Eucarida</taxon>
        <taxon>Decapoda</taxon>
        <taxon>Pleocyemata</taxon>
        <taxon>Brachyura</taxon>
        <taxon>Eubrachyura</taxon>
        <taxon>Portunoidea</taxon>
        <taxon>Portunidae</taxon>
        <taxon>Portuninae</taxon>
        <taxon>Portunus</taxon>
    </lineage>
</organism>
<dbReference type="EMBL" id="VSRR010046521">
    <property type="protein sequence ID" value="MPC77699.1"/>
    <property type="molecule type" value="Genomic_DNA"/>
</dbReference>
<proteinExistence type="predicted"/>
<dbReference type="AlphaFoldDB" id="A0A5B7I728"/>
<gene>
    <name evidence="1" type="ORF">E2C01_072161</name>
</gene>
<name>A0A5B7I728_PORTR</name>
<protein>
    <submittedName>
        <fullName evidence="1">Uncharacterized protein</fullName>
    </submittedName>
</protein>
<dbReference type="Proteomes" id="UP000324222">
    <property type="component" value="Unassembled WGS sequence"/>
</dbReference>
<sequence>MTYPASRLIIITSTTTMPPSWSLAPSSPGAGRTDRCARSGGAPGCLAGVGPCPIRWSPQRVEAAACAPPPCMVDRGEPVCPRGSFDGVAPMLRRLGGAGEPRQGSHGTRGCIDPMACYGWHAPWACQAGDGSGAVGVGDVSQPAVTMLKASFGVLLLQQRSTSISKAVKPAVSTHVFTWRIGLTCIRHRHAWGWCYSLQDTHQPGLVPHNIACGVRK</sequence>